<reference evidence="7 8" key="1">
    <citation type="submission" date="2014-03" db="EMBL/GenBank/DDBJ databases">
        <title>The genome of Kluyveromyces dobzhanskii.</title>
        <authorList>
            <person name="Nystedt B."/>
            <person name="Astrom S."/>
        </authorList>
    </citation>
    <scope>NUCLEOTIDE SEQUENCE [LARGE SCALE GENOMIC DNA]</scope>
    <source>
        <strain evidence="7 8">CBS 2104</strain>
    </source>
</reference>
<evidence type="ECO:0000313" key="8">
    <source>
        <dbReference type="Proteomes" id="UP000031516"/>
    </source>
</evidence>
<evidence type="ECO:0000256" key="5">
    <source>
        <dbReference type="ARBA" id="ARBA00023002"/>
    </source>
</evidence>
<evidence type="ECO:0000256" key="3">
    <source>
        <dbReference type="ARBA" id="ARBA00022630"/>
    </source>
</evidence>
<gene>
    <name evidence="7" type="ORF">KLDO_g2726</name>
</gene>
<comment type="caution">
    <text evidence="7">The sequence shown here is derived from an EMBL/GenBank/DDBJ whole genome shotgun (WGS) entry which is preliminary data.</text>
</comment>
<dbReference type="SUPFAM" id="SSF51905">
    <property type="entry name" value="FAD/NAD(P)-binding domain"/>
    <property type="match status" value="1"/>
</dbReference>
<evidence type="ECO:0000256" key="4">
    <source>
        <dbReference type="ARBA" id="ARBA00022827"/>
    </source>
</evidence>
<proteinExistence type="inferred from homology"/>
<dbReference type="InterPro" id="IPR006076">
    <property type="entry name" value="FAD-dep_OxRdtase"/>
</dbReference>
<comment type="cofactor">
    <cofactor evidence="1">
        <name>FAD</name>
        <dbReference type="ChEBI" id="CHEBI:57692"/>
    </cofactor>
</comment>
<organism evidence="7 8">
    <name type="scientific">Kluyveromyces dobzhanskii CBS 2104</name>
    <dbReference type="NCBI Taxonomy" id="1427455"/>
    <lineage>
        <taxon>Eukaryota</taxon>
        <taxon>Fungi</taxon>
        <taxon>Dikarya</taxon>
        <taxon>Ascomycota</taxon>
        <taxon>Saccharomycotina</taxon>
        <taxon>Saccharomycetes</taxon>
        <taxon>Saccharomycetales</taxon>
        <taxon>Saccharomycetaceae</taxon>
        <taxon>Kluyveromyces</taxon>
    </lineage>
</organism>
<sequence length="433" mass="48962">MTVFDVVVVGAGVFGLSTAVQLARSNYKVLVIDKFQIPSPLSAAYDYNKIVRLEYNDEVYAALAVESMGYWYGDDCKFLPRGLLHNCYSHCGRLSVLQDKKTSRFAFDNGSLQVLQTKFNRCKDVELHGELTCGGRFPQFTNSQRYDEIRYNPDCGIGFARESLVAMKRYAETLGVSFHEHDGVLNVSGETVQCESGERFYGKKIIVACGANTVSLLPMQGKINATGLYVGHVQLTDNEYEKLKNIPVVFNSSLGYLFPPDKDTKILKICTTAMSAYDSVSEKSKPIYKSLQPELSPSIPIEAIVRIRTVLGKYLPDLVFDPLRKSKLRNIIDCKICWISDTSNSDFIVDKVPNTKNVYVCCGDSGHAYKFLPNIGKYVQQKIEGTLAPALAHKWRYRDSNWQGTEIEWRFEPKKKALQEIEWYLESYGRPKL</sequence>
<dbReference type="PANTHER" id="PTHR10961:SF26">
    <property type="entry name" value="L-SACCHAROPINE OXIDASE"/>
    <property type="match status" value="1"/>
</dbReference>
<dbReference type="OrthoDB" id="2219495at2759"/>
<keyword evidence="5" id="KW-0560">Oxidoreductase</keyword>
<dbReference type="GO" id="GO:0008115">
    <property type="term" value="F:sarcosine oxidase activity"/>
    <property type="evidence" value="ECO:0007669"/>
    <property type="project" value="TreeGrafter"/>
</dbReference>
<keyword evidence="4" id="KW-0274">FAD</keyword>
<dbReference type="AlphaFoldDB" id="A0A0A8L8L5"/>
<name>A0A0A8L8L5_9SACH</name>
<feature type="domain" description="FAD dependent oxidoreductase" evidence="6">
    <location>
        <begin position="5"/>
        <end position="379"/>
    </location>
</feature>
<dbReference type="GO" id="GO:0050660">
    <property type="term" value="F:flavin adenine dinucleotide binding"/>
    <property type="evidence" value="ECO:0007669"/>
    <property type="project" value="InterPro"/>
</dbReference>
<evidence type="ECO:0000256" key="1">
    <source>
        <dbReference type="ARBA" id="ARBA00001974"/>
    </source>
</evidence>
<dbReference type="Gene3D" id="3.30.9.10">
    <property type="entry name" value="D-Amino Acid Oxidase, subunit A, domain 2"/>
    <property type="match status" value="1"/>
</dbReference>
<keyword evidence="3" id="KW-0285">Flavoprotein</keyword>
<dbReference type="InterPro" id="IPR045170">
    <property type="entry name" value="MTOX"/>
</dbReference>
<dbReference type="InterPro" id="IPR036188">
    <property type="entry name" value="FAD/NAD-bd_sf"/>
</dbReference>
<evidence type="ECO:0000256" key="2">
    <source>
        <dbReference type="ARBA" id="ARBA00010989"/>
    </source>
</evidence>
<dbReference type="EMBL" id="CCBQ010000037">
    <property type="protein sequence ID" value="CDO94462.1"/>
    <property type="molecule type" value="Genomic_DNA"/>
</dbReference>
<dbReference type="GO" id="GO:0051698">
    <property type="term" value="F:saccharopine oxidase activity"/>
    <property type="evidence" value="ECO:0007669"/>
    <property type="project" value="TreeGrafter"/>
</dbReference>
<dbReference type="Pfam" id="PF01266">
    <property type="entry name" value="DAO"/>
    <property type="match status" value="1"/>
</dbReference>
<evidence type="ECO:0000313" key="7">
    <source>
        <dbReference type="EMBL" id="CDO94462.1"/>
    </source>
</evidence>
<keyword evidence="8" id="KW-1185">Reference proteome</keyword>
<dbReference type="PANTHER" id="PTHR10961">
    <property type="entry name" value="PEROXISOMAL SARCOSINE OXIDASE"/>
    <property type="match status" value="1"/>
</dbReference>
<evidence type="ECO:0000259" key="6">
    <source>
        <dbReference type="Pfam" id="PF01266"/>
    </source>
</evidence>
<accession>A0A0A8L8L5</accession>
<dbReference type="Proteomes" id="UP000031516">
    <property type="component" value="Unassembled WGS sequence"/>
</dbReference>
<dbReference type="Gene3D" id="3.50.50.60">
    <property type="entry name" value="FAD/NAD(P)-binding domain"/>
    <property type="match status" value="1"/>
</dbReference>
<comment type="similarity">
    <text evidence="2">Belongs to the MSOX/MTOX family.</text>
</comment>
<protein>
    <submittedName>
        <fullName evidence="7">WGS project CCBQ000000000 data, contig 00106</fullName>
    </submittedName>
</protein>